<dbReference type="AlphaFoldDB" id="A0A2K9N7N4"/>
<dbReference type="Gene3D" id="3.10.180.10">
    <property type="entry name" value="2,3-Dihydroxybiphenyl 1,2-Dioxygenase, domain 1"/>
    <property type="match status" value="1"/>
</dbReference>
<protein>
    <submittedName>
        <fullName evidence="1">Glyoxalase</fullName>
    </submittedName>
</protein>
<reference evidence="1 2" key="1">
    <citation type="submission" date="2017-12" db="EMBL/GenBank/DDBJ databases">
        <title>Genomes of bacteria within cyanobacterial aggregates.</title>
        <authorList>
            <person name="Cai H."/>
        </authorList>
    </citation>
    <scope>NUCLEOTIDE SEQUENCE [LARGE SCALE GENOMIC DNA]</scope>
    <source>
        <strain evidence="1 2">TH16</strain>
    </source>
</reference>
<proteinExistence type="predicted"/>
<name>A0A2K9N7N4_9PROT</name>
<dbReference type="Proteomes" id="UP000234752">
    <property type="component" value="Chromosome eg_1"/>
</dbReference>
<dbReference type="PANTHER" id="PTHR36503:SF1">
    <property type="entry name" value="BLR2520 PROTEIN"/>
    <property type="match status" value="1"/>
</dbReference>
<dbReference type="InterPro" id="IPR004360">
    <property type="entry name" value="Glyas_Fos-R_dOase_dom"/>
</dbReference>
<dbReference type="SUPFAM" id="SSF54593">
    <property type="entry name" value="Glyoxalase/Bleomycin resistance protein/Dihydroxybiphenyl dioxygenase"/>
    <property type="match status" value="1"/>
</dbReference>
<dbReference type="InterPro" id="IPR029068">
    <property type="entry name" value="Glyas_Bleomycin-R_OHBP_Dase"/>
</dbReference>
<organism evidence="1 2">
    <name type="scientific">Niveispirillum cyanobacteriorum</name>
    <dbReference type="NCBI Taxonomy" id="1612173"/>
    <lineage>
        <taxon>Bacteria</taxon>
        <taxon>Pseudomonadati</taxon>
        <taxon>Pseudomonadota</taxon>
        <taxon>Alphaproteobacteria</taxon>
        <taxon>Rhodospirillales</taxon>
        <taxon>Azospirillaceae</taxon>
        <taxon>Niveispirillum</taxon>
    </lineage>
</organism>
<dbReference type="RefSeq" id="WP_102110911.1">
    <property type="nucleotide sequence ID" value="NZ_BMGN01000004.1"/>
</dbReference>
<sequence>MEQRITLITLRVTDVARSRAFYEGLGWKAAGGSQPSFAFFQMGGMGLGLLAADSYDKEIAGDAGKVTHGPTMLAHNVRGKADVDRLVSFALTQGGRLVRAPADQFWGGYSGIYADPDGHYWEIAFNPFWPLAEDGSVTLD</sequence>
<dbReference type="Pfam" id="PF00903">
    <property type="entry name" value="Glyoxalase"/>
    <property type="match status" value="1"/>
</dbReference>
<dbReference type="OrthoDB" id="9798430at2"/>
<evidence type="ECO:0000313" key="1">
    <source>
        <dbReference type="EMBL" id="AUN29163.1"/>
    </source>
</evidence>
<keyword evidence="2" id="KW-1185">Reference proteome</keyword>
<dbReference type="InterPro" id="IPR037523">
    <property type="entry name" value="VOC_core"/>
</dbReference>
<dbReference type="KEGG" id="ncb:C0V82_02055"/>
<dbReference type="EMBL" id="CP025611">
    <property type="protein sequence ID" value="AUN29163.1"/>
    <property type="molecule type" value="Genomic_DNA"/>
</dbReference>
<gene>
    <name evidence="1" type="ORF">C0V82_02055</name>
</gene>
<accession>A0A2K9N7N4</accession>
<evidence type="ECO:0000313" key="2">
    <source>
        <dbReference type="Proteomes" id="UP000234752"/>
    </source>
</evidence>
<dbReference type="PROSITE" id="PS51819">
    <property type="entry name" value="VOC"/>
    <property type="match status" value="1"/>
</dbReference>
<dbReference type="PANTHER" id="PTHR36503">
    <property type="entry name" value="BLR2520 PROTEIN"/>
    <property type="match status" value="1"/>
</dbReference>